<dbReference type="Gene3D" id="2.60.120.10">
    <property type="entry name" value="Jelly Rolls"/>
    <property type="match status" value="1"/>
</dbReference>
<feature type="domain" description="HTH araC/xylS-type" evidence="4">
    <location>
        <begin position="172"/>
        <end position="271"/>
    </location>
</feature>
<dbReference type="EMBL" id="CP020991">
    <property type="protein sequence ID" value="AUO18580.1"/>
    <property type="molecule type" value="Genomic_DNA"/>
</dbReference>
<dbReference type="GeneID" id="98061824"/>
<dbReference type="Proteomes" id="UP000235589">
    <property type="component" value="Chromosome"/>
</dbReference>
<sequence length="274" mass="31842">MLQDDKITISTVRRQRNYETNPHFHRHNEIYYLEEGSSKIFVDTKLYNLSAGSLVFIRSGRIHRTVAGDNTSHKRTVLMFPDSIVKKLFDICDDSQALKNIDSMVVHIPEIVRNQLKTKFSNIHKEVTSPDSMSDIVLKSIINQILIDMLRTYKNKSHVARDSDNILNEVIQQAINFICKNYNRQITLNMTADYINMSPTYFSKKFKRETGFGFKEYLAKYRLREAVKLLKSNKYSSITDVATRCGFNDSNYFATAFKAEYGVSPNKFRHYSDV</sequence>
<protein>
    <submittedName>
        <fullName evidence="5">AraC family transcriptional regulator</fullName>
    </submittedName>
</protein>
<dbReference type="SMART" id="SM00342">
    <property type="entry name" value="HTH_ARAC"/>
    <property type="match status" value="1"/>
</dbReference>
<evidence type="ECO:0000313" key="6">
    <source>
        <dbReference type="Proteomes" id="UP000235589"/>
    </source>
</evidence>
<gene>
    <name evidence="5" type="ORF">B9O19_00396</name>
</gene>
<dbReference type="InterPro" id="IPR003313">
    <property type="entry name" value="AraC-bd"/>
</dbReference>
<dbReference type="InterPro" id="IPR018060">
    <property type="entry name" value="HTH_AraC"/>
</dbReference>
<dbReference type="KEGG" id="mpec:B9O19_00396"/>
<dbReference type="InterPro" id="IPR020449">
    <property type="entry name" value="Tscrpt_reg_AraC-type_HTH"/>
</dbReference>
<dbReference type="SUPFAM" id="SSF51215">
    <property type="entry name" value="Regulatory protein AraC"/>
    <property type="match status" value="1"/>
</dbReference>
<dbReference type="PROSITE" id="PS01124">
    <property type="entry name" value="HTH_ARAC_FAMILY_2"/>
    <property type="match status" value="1"/>
</dbReference>
<dbReference type="Pfam" id="PF12833">
    <property type="entry name" value="HTH_18"/>
    <property type="match status" value="1"/>
</dbReference>
<keyword evidence="1" id="KW-0805">Transcription regulation</keyword>
<dbReference type="GO" id="GO:0043565">
    <property type="term" value="F:sequence-specific DNA binding"/>
    <property type="evidence" value="ECO:0007669"/>
    <property type="project" value="InterPro"/>
</dbReference>
<keyword evidence="6" id="KW-1185">Reference proteome</keyword>
<dbReference type="AlphaFoldDB" id="A0A2K9NZY2"/>
<dbReference type="Gene3D" id="1.10.10.60">
    <property type="entry name" value="Homeodomain-like"/>
    <property type="match status" value="2"/>
</dbReference>
<dbReference type="InterPro" id="IPR018062">
    <property type="entry name" value="HTH_AraC-typ_CS"/>
</dbReference>
<dbReference type="RefSeq" id="WP_102364873.1">
    <property type="nucleotide sequence ID" value="NZ_CP020991.1"/>
</dbReference>
<dbReference type="SUPFAM" id="SSF46689">
    <property type="entry name" value="Homeodomain-like"/>
    <property type="match status" value="2"/>
</dbReference>
<dbReference type="PANTHER" id="PTHR43280:SF28">
    <property type="entry name" value="HTH-TYPE TRANSCRIPTIONAL ACTIVATOR RHAS"/>
    <property type="match status" value="1"/>
</dbReference>
<dbReference type="InterPro" id="IPR037923">
    <property type="entry name" value="HTH-like"/>
</dbReference>
<reference evidence="5 6" key="1">
    <citation type="submission" date="2017-04" db="EMBL/GenBank/DDBJ databases">
        <title>Monoglobus pectinilyticus 14 draft genome.</title>
        <authorList>
            <person name="Kim C."/>
            <person name="Rosendale D.I."/>
            <person name="Kelly W.J."/>
            <person name="Tannock G.W."/>
            <person name="Patchett M.L."/>
            <person name="Jordens J.Z."/>
        </authorList>
    </citation>
    <scope>NUCLEOTIDE SEQUENCE [LARGE SCALE GENOMIC DNA]</scope>
    <source>
        <strain evidence="5 6">14</strain>
    </source>
</reference>
<proteinExistence type="predicted"/>
<dbReference type="InterPro" id="IPR014710">
    <property type="entry name" value="RmlC-like_jellyroll"/>
</dbReference>
<dbReference type="PRINTS" id="PR00032">
    <property type="entry name" value="HTHARAC"/>
</dbReference>
<evidence type="ECO:0000256" key="2">
    <source>
        <dbReference type="ARBA" id="ARBA00023125"/>
    </source>
</evidence>
<dbReference type="PANTHER" id="PTHR43280">
    <property type="entry name" value="ARAC-FAMILY TRANSCRIPTIONAL REGULATOR"/>
    <property type="match status" value="1"/>
</dbReference>
<name>A0A2K9NZY2_9FIRM</name>
<organism evidence="5 6">
    <name type="scientific">Monoglobus pectinilyticus</name>
    <dbReference type="NCBI Taxonomy" id="1981510"/>
    <lineage>
        <taxon>Bacteria</taxon>
        <taxon>Bacillati</taxon>
        <taxon>Bacillota</taxon>
        <taxon>Clostridia</taxon>
        <taxon>Monoglobales</taxon>
        <taxon>Monoglobaceae</taxon>
        <taxon>Monoglobus</taxon>
    </lineage>
</organism>
<evidence type="ECO:0000259" key="4">
    <source>
        <dbReference type="PROSITE" id="PS01124"/>
    </source>
</evidence>
<dbReference type="OrthoDB" id="159632at2"/>
<dbReference type="GO" id="GO:0003700">
    <property type="term" value="F:DNA-binding transcription factor activity"/>
    <property type="evidence" value="ECO:0007669"/>
    <property type="project" value="InterPro"/>
</dbReference>
<keyword evidence="3" id="KW-0804">Transcription</keyword>
<evidence type="ECO:0000256" key="1">
    <source>
        <dbReference type="ARBA" id="ARBA00023015"/>
    </source>
</evidence>
<evidence type="ECO:0000313" key="5">
    <source>
        <dbReference type="EMBL" id="AUO18580.1"/>
    </source>
</evidence>
<accession>A0A2K9NZY2</accession>
<dbReference type="PROSITE" id="PS00041">
    <property type="entry name" value="HTH_ARAC_FAMILY_1"/>
    <property type="match status" value="1"/>
</dbReference>
<evidence type="ECO:0000256" key="3">
    <source>
        <dbReference type="ARBA" id="ARBA00023163"/>
    </source>
</evidence>
<dbReference type="InterPro" id="IPR009057">
    <property type="entry name" value="Homeodomain-like_sf"/>
</dbReference>
<keyword evidence="2" id="KW-0238">DNA-binding</keyword>
<dbReference type="Pfam" id="PF02311">
    <property type="entry name" value="AraC_binding"/>
    <property type="match status" value="1"/>
</dbReference>